<keyword evidence="8" id="KW-0275">Fatty acid biosynthesis</keyword>
<evidence type="ECO:0000256" key="6">
    <source>
        <dbReference type="ARBA" id="ARBA00023002"/>
    </source>
</evidence>
<keyword evidence="3" id="KW-0276">Fatty acid metabolism</keyword>
<dbReference type="AlphaFoldDB" id="A0A9Q9J6G6"/>
<dbReference type="EC" id="1.3.1.104" evidence="9"/>
<dbReference type="GO" id="GO:0006633">
    <property type="term" value="P:fatty acid biosynthetic process"/>
    <property type="evidence" value="ECO:0007669"/>
    <property type="project" value="UniProtKB-KW"/>
</dbReference>
<dbReference type="SUPFAM" id="SSF51735">
    <property type="entry name" value="NAD(P)-binding Rossmann-fold domains"/>
    <property type="match status" value="1"/>
</dbReference>
<dbReference type="Proteomes" id="UP001064206">
    <property type="component" value="Chromosome"/>
</dbReference>
<dbReference type="EMBL" id="CP104450">
    <property type="protein sequence ID" value="UXE35822.1"/>
    <property type="molecule type" value="Genomic_DNA"/>
</dbReference>
<evidence type="ECO:0000313" key="12">
    <source>
        <dbReference type="EMBL" id="UXE35822.1"/>
    </source>
</evidence>
<keyword evidence="6" id="KW-0560">Oxidoreductase</keyword>
<dbReference type="SUPFAM" id="SSF50129">
    <property type="entry name" value="GroES-like"/>
    <property type="match status" value="1"/>
</dbReference>
<dbReference type="Pfam" id="PF08240">
    <property type="entry name" value="ADH_N"/>
    <property type="match status" value="1"/>
</dbReference>
<dbReference type="GO" id="GO:0141148">
    <property type="term" value="F:enoyl-[acyl-carrier-protein] reductase (NADPH) activity"/>
    <property type="evidence" value="ECO:0007669"/>
    <property type="project" value="UniProtKB-EC"/>
</dbReference>
<evidence type="ECO:0000256" key="9">
    <source>
        <dbReference type="ARBA" id="ARBA00038963"/>
    </source>
</evidence>
<keyword evidence="4" id="KW-0521">NADP</keyword>
<comment type="similarity">
    <text evidence="1">Belongs to the zinc-containing alcohol dehydrogenase family. Quinone oxidoreductase subfamily.</text>
</comment>
<reference evidence="12" key="1">
    <citation type="submission" date="2022-09" db="EMBL/GenBank/DDBJ databases">
        <title>Multidrug resistance Raoultella ornithinolytica Strain MQB_Silv_108.</title>
        <authorList>
            <person name="Quintela-Baluja M."/>
        </authorList>
    </citation>
    <scope>NUCLEOTIDE SEQUENCE</scope>
    <source>
        <strain evidence="12">MQB_Silv_108</strain>
    </source>
</reference>
<proteinExistence type="inferred from homology"/>
<dbReference type="Gene3D" id="3.40.50.720">
    <property type="entry name" value="NAD(P)-binding Rossmann-like Domain"/>
    <property type="match status" value="1"/>
</dbReference>
<evidence type="ECO:0000256" key="3">
    <source>
        <dbReference type="ARBA" id="ARBA00022832"/>
    </source>
</evidence>
<evidence type="ECO:0000256" key="2">
    <source>
        <dbReference type="ARBA" id="ARBA00022516"/>
    </source>
</evidence>
<evidence type="ECO:0000256" key="5">
    <source>
        <dbReference type="ARBA" id="ARBA00022946"/>
    </source>
</evidence>
<evidence type="ECO:0000256" key="7">
    <source>
        <dbReference type="ARBA" id="ARBA00023098"/>
    </source>
</evidence>
<dbReference type="InterPro" id="IPR051034">
    <property type="entry name" value="Mito_Enoyl-ACP_Reductase"/>
</dbReference>
<dbReference type="InterPro" id="IPR020843">
    <property type="entry name" value="ER"/>
</dbReference>
<protein>
    <recommendedName>
        <fullName evidence="9">enoyl-[acyl-carrier-protein] reductase</fullName>
        <ecNumber evidence="9">1.3.1.104</ecNumber>
    </recommendedName>
</protein>
<name>A0A9Q9J6G6_RAOOR</name>
<evidence type="ECO:0000313" key="13">
    <source>
        <dbReference type="Proteomes" id="UP001064206"/>
    </source>
</evidence>
<dbReference type="InterPro" id="IPR011032">
    <property type="entry name" value="GroES-like_sf"/>
</dbReference>
<dbReference type="InterPro" id="IPR013154">
    <property type="entry name" value="ADH-like_N"/>
</dbReference>
<evidence type="ECO:0000256" key="8">
    <source>
        <dbReference type="ARBA" id="ARBA00023160"/>
    </source>
</evidence>
<evidence type="ECO:0000256" key="10">
    <source>
        <dbReference type="ARBA" id="ARBA00048843"/>
    </source>
</evidence>
<evidence type="ECO:0000256" key="1">
    <source>
        <dbReference type="ARBA" id="ARBA00010371"/>
    </source>
</evidence>
<dbReference type="CDD" id="cd05282">
    <property type="entry name" value="ETR_like"/>
    <property type="match status" value="1"/>
</dbReference>
<keyword evidence="5" id="KW-0809">Transit peptide</keyword>
<dbReference type="PANTHER" id="PTHR43981:SF2">
    <property type="entry name" value="ENOYL-[ACYL-CARRIER-PROTEIN] REDUCTASE, MITOCHONDRIAL"/>
    <property type="match status" value="1"/>
</dbReference>
<dbReference type="SMART" id="SM00829">
    <property type="entry name" value="PKS_ER"/>
    <property type="match status" value="1"/>
</dbReference>
<organism evidence="12 13">
    <name type="scientific">Raoultella ornithinolytica</name>
    <name type="common">Klebsiella ornithinolytica</name>
    <dbReference type="NCBI Taxonomy" id="54291"/>
    <lineage>
        <taxon>Bacteria</taxon>
        <taxon>Pseudomonadati</taxon>
        <taxon>Pseudomonadota</taxon>
        <taxon>Gammaproteobacteria</taxon>
        <taxon>Enterobacterales</taxon>
        <taxon>Enterobacteriaceae</taxon>
        <taxon>Klebsiella/Raoultella group</taxon>
        <taxon>Raoultella</taxon>
    </lineage>
</organism>
<dbReference type="RefSeq" id="WP_015584470.1">
    <property type="nucleotide sequence ID" value="NZ_ABIKMM020000002.1"/>
</dbReference>
<evidence type="ECO:0000259" key="11">
    <source>
        <dbReference type="SMART" id="SM00829"/>
    </source>
</evidence>
<sequence>MLKHALCYDHYGPPSSALALRREPLPPLAAGAVRVKMRYAPINPSDLIPVTGAYRHRTRLPATAGYEGVGVVVDAPSGACVVPGQRVLPLRGEGTWQSHLDIAERWLVPVPDEIDDRLAARAYINPLTALLMLRRWPVAGQNIVLTAAGSSCASLLAQWALQKGARSVSGVIRSERHIHRLAQQGVYPVLETDRLMLEQVSQNADRVFDAVGGGLANAMLSVLPEHAALVSYGLLSGQALSQTRTTPRVYKFHLREALADLSTATWQAAFREIWSRLPATSLPAVEVIPVSRWQEAISASAQGGGHAKMLLDFTAED</sequence>
<gene>
    <name evidence="12" type="ORF">N2J37_14670</name>
</gene>
<keyword evidence="2" id="KW-0444">Lipid biosynthesis</keyword>
<accession>A0A9Q9J6G6</accession>
<keyword evidence="7" id="KW-0443">Lipid metabolism</keyword>
<dbReference type="Gene3D" id="3.90.180.10">
    <property type="entry name" value="Medium-chain alcohol dehydrogenases, catalytic domain"/>
    <property type="match status" value="1"/>
</dbReference>
<dbReference type="PANTHER" id="PTHR43981">
    <property type="entry name" value="ENOYL-[ACYL-CARRIER-PROTEIN] REDUCTASE, MITOCHONDRIAL"/>
    <property type="match status" value="1"/>
</dbReference>
<feature type="domain" description="Enoyl reductase (ER)" evidence="11">
    <location>
        <begin position="15"/>
        <end position="311"/>
    </location>
</feature>
<evidence type="ECO:0000256" key="4">
    <source>
        <dbReference type="ARBA" id="ARBA00022857"/>
    </source>
</evidence>
<comment type="catalytic activity">
    <reaction evidence="10">
        <text>a 2,3-saturated acyl-[ACP] + NADP(+) = a (2E)-enoyl-[ACP] + NADPH + H(+)</text>
        <dbReference type="Rhea" id="RHEA:22564"/>
        <dbReference type="Rhea" id="RHEA-COMP:9925"/>
        <dbReference type="Rhea" id="RHEA-COMP:9926"/>
        <dbReference type="ChEBI" id="CHEBI:15378"/>
        <dbReference type="ChEBI" id="CHEBI:57783"/>
        <dbReference type="ChEBI" id="CHEBI:58349"/>
        <dbReference type="ChEBI" id="CHEBI:78784"/>
        <dbReference type="ChEBI" id="CHEBI:78785"/>
        <dbReference type="EC" id="1.3.1.104"/>
    </reaction>
</comment>
<dbReference type="InterPro" id="IPR036291">
    <property type="entry name" value="NAD(P)-bd_dom_sf"/>
</dbReference>